<proteinExistence type="predicted"/>
<feature type="transmembrane region" description="Helical" evidence="1">
    <location>
        <begin position="427"/>
        <end position="449"/>
    </location>
</feature>
<evidence type="ECO:0000313" key="2">
    <source>
        <dbReference type="EMBL" id="RST99145.1"/>
    </source>
</evidence>
<name>A0A429ZYV2_9ENTE</name>
<feature type="transmembrane region" description="Helical" evidence="1">
    <location>
        <begin position="12"/>
        <end position="31"/>
    </location>
</feature>
<keyword evidence="1" id="KW-1133">Transmembrane helix</keyword>
<comment type="caution">
    <text evidence="2">The sequence shown here is derived from an EMBL/GenBank/DDBJ whole genome shotgun (WGS) entry which is preliminary data.</text>
</comment>
<sequence>MIINKLRNKFLLYGLSFVIPFFVMVCVFLLLKLTPFGNNNLLVSDLGTQYSPFLTSFKRFFEQGDMSSLYSFSNGIGGSTEALIAYYLMSPLNFFVLLFPYDMIPIAISCLIMLKISLMGLTMYTYLDKHYNQTSVLTQGFSLAYSLCGFVVVYLFNFMWLDVLIIFPILVLGIERLWHRKKYGLYAVALFSAIVTNYYLGYMVCIFSVAYSVFLYYYYIYKPKPIAKIKQFWQDWCLFLTVSFLAGTATSFMLIPAVNGMLKTGKSTFYLHDFLPIPKFGLEALSQMAIGTINFETRLDHLPMVYSGIFIWLLAFIYFFLPTVPKRKKKAMAGLLIFVYFSFFFEMFNTVWHMFQSPAGFPYRNAFIFSFILIKLAYETYLYARIEQDKDLIKKRVLLAGVVYTILLSIGQLFLNMGSNHNYLLSNIYFIISVAIIWLFVLLITVGLIKSGTVWHVLLMICIMAELGGNLWLSLKDTPFGQQKQYEEMYNQQEKVIQNMMGRTNKLNRFNHRVDNQNDAYNEVMNGYNNPVLFGYPGVSSYTSTLEANTQHALVDLGLYAKNDRRISYVDESQLANLLLNVRYTIVPKELDEKKVLHKDKLSYTYLNDEAVGMGFTANPDLANLEFNGQDIIGNQEKIMQTIAPQKTEYFDSLRDLQTSQKNKKVMITGVTQSSGTLYLYLPRVVWNNVGKLKLNDKVIDTYQYIATNQLFNLGYVEKDMKLELTFNSNVKADLSKMAFKTLNAAEFQHVIDKAEENHLELDLLNRGKLKGTVTVNEPNQLLYIAIPFDKDWTIKVDGKKTRQQKILDDFIGIPITKGKHTIEMSYSSKALTIGVIVSLFTIVMSGVAAYYFKKRSR</sequence>
<keyword evidence="1" id="KW-0812">Transmembrane</keyword>
<reference evidence="2 3" key="1">
    <citation type="submission" date="2017-05" db="EMBL/GenBank/DDBJ databases">
        <title>Vagococcus spp. assemblies.</title>
        <authorList>
            <person name="Gulvik C.A."/>
        </authorList>
    </citation>
    <scope>NUCLEOTIDE SEQUENCE [LARGE SCALE GENOMIC DNA]</scope>
    <source>
        <strain evidence="2 3">SS1995</strain>
    </source>
</reference>
<feature type="transmembrane region" description="Helical" evidence="1">
    <location>
        <begin position="304"/>
        <end position="321"/>
    </location>
</feature>
<feature type="transmembrane region" description="Helical" evidence="1">
    <location>
        <begin position="144"/>
        <end position="171"/>
    </location>
</feature>
<feature type="transmembrane region" description="Helical" evidence="1">
    <location>
        <begin position="396"/>
        <end position="415"/>
    </location>
</feature>
<organism evidence="2 3">
    <name type="scientific">Vagococcus vulneris</name>
    <dbReference type="NCBI Taxonomy" id="1977869"/>
    <lineage>
        <taxon>Bacteria</taxon>
        <taxon>Bacillati</taxon>
        <taxon>Bacillota</taxon>
        <taxon>Bacilli</taxon>
        <taxon>Lactobacillales</taxon>
        <taxon>Enterococcaceae</taxon>
        <taxon>Vagococcus</taxon>
    </lineage>
</organism>
<feature type="transmembrane region" description="Helical" evidence="1">
    <location>
        <begin position="367"/>
        <end position="384"/>
    </location>
</feature>
<feature type="transmembrane region" description="Helical" evidence="1">
    <location>
        <begin position="106"/>
        <end position="124"/>
    </location>
</feature>
<keyword evidence="3" id="KW-1185">Reference proteome</keyword>
<dbReference type="Pfam" id="PF09586">
    <property type="entry name" value="YfhO"/>
    <property type="match status" value="1"/>
</dbReference>
<feature type="transmembrane region" description="Helical" evidence="1">
    <location>
        <begin position="233"/>
        <end position="255"/>
    </location>
</feature>
<dbReference type="Proteomes" id="UP000287857">
    <property type="component" value="Unassembled WGS sequence"/>
</dbReference>
<accession>A0A429ZYV2</accession>
<dbReference type="AlphaFoldDB" id="A0A429ZYV2"/>
<dbReference type="PANTHER" id="PTHR38454">
    <property type="entry name" value="INTEGRAL MEMBRANE PROTEIN-RELATED"/>
    <property type="match status" value="1"/>
</dbReference>
<feature type="transmembrane region" description="Helical" evidence="1">
    <location>
        <begin position="831"/>
        <end position="853"/>
    </location>
</feature>
<evidence type="ECO:0000256" key="1">
    <source>
        <dbReference type="SAM" id="Phobius"/>
    </source>
</evidence>
<evidence type="ECO:0000313" key="3">
    <source>
        <dbReference type="Proteomes" id="UP000287857"/>
    </source>
</evidence>
<evidence type="ECO:0008006" key="4">
    <source>
        <dbReference type="Google" id="ProtNLM"/>
    </source>
</evidence>
<dbReference type="InterPro" id="IPR018580">
    <property type="entry name" value="Uncharacterised_YfhO"/>
</dbReference>
<dbReference type="EMBL" id="NGJS01000006">
    <property type="protein sequence ID" value="RST99145.1"/>
    <property type="molecule type" value="Genomic_DNA"/>
</dbReference>
<gene>
    <name evidence="2" type="ORF">CBF37_05620</name>
</gene>
<dbReference type="PANTHER" id="PTHR38454:SF1">
    <property type="entry name" value="INTEGRAL MEMBRANE PROTEIN"/>
    <property type="match status" value="1"/>
</dbReference>
<protein>
    <recommendedName>
        <fullName evidence="4">Copper ABC transporter permease</fullName>
    </recommendedName>
</protein>
<feature type="transmembrane region" description="Helical" evidence="1">
    <location>
        <begin position="82"/>
        <end position="99"/>
    </location>
</feature>
<keyword evidence="1" id="KW-0472">Membrane</keyword>
<feature type="transmembrane region" description="Helical" evidence="1">
    <location>
        <begin position="456"/>
        <end position="475"/>
    </location>
</feature>
<feature type="transmembrane region" description="Helical" evidence="1">
    <location>
        <begin position="333"/>
        <end position="355"/>
    </location>
</feature>
<dbReference type="OrthoDB" id="9815466at2"/>
<dbReference type="RefSeq" id="WP_125983774.1">
    <property type="nucleotide sequence ID" value="NZ_NGJS01000006.1"/>
</dbReference>